<gene>
    <name evidence="2" type="ORF">AWB77_06715</name>
</gene>
<keyword evidence="3" id="KW-1185">Reference proteome</keyword>
<protein>
    <submittedName>
        <fullName evidence="2">Uncharacterized protein</fullName>
    </submittedName>
</protein>
<organism evidence="2 3">
    <name type="scientific">Caballeronia fortuita</name>
    <dbReference type="NCBI Taxonomy" id="1777138"/>
    <lineage>
        <taxon>Bacteria</taxon>
        <taxon>Pseudomonadati</taxon>
        <taxon>Pseudomonadota</taxon>
        <taxon>Betaproteobacteria</taxon>
        <taxon>Burkholderiales</taxon>
        <taxon>Burkholderiaceae</taxon>
        <taxon>Caballeronia</taxon>
    </lineage>
</organism>
<dbReference type="AlphaFoldDB" id="A0A158E8D2"/>
<proteinExistence type="predicted"/>
<reference evidence="2" key="1">
    <citation type="submission" date="2016-01" db="EMBL/GenBank/DDBJ databases">
        <authorList>
            <person name="Peeters C."/>
        </authorList>
    </citation>
    <scope>NUCLEOTIDE SEQUENCE</scope>
    <source>
        <strain evidence="2">LMG 29320</strain>
    </source>
</reference>
<sequence length="66" mass="7011">MGVLKVAFERGEILEVISPFMVDGEMVLAGDLIEVPTRDAADLKARKKARTPQDKGAKAASKAKAA</sequence>
<feature type="region of interest" description="Disordered" evidence="1">
    <location>
        <begin position="43"/>
        <end position="66"/>
    </location>
</feature>
<evidence type="ECO:0000313" key="3">
    <source>
        <dbReference type="Proteomes" id="UP000054903"/>
    </source>
</evidence>
<comment type="caution">
    <text evidence="2">The sequence shown here is derived from an EMBL/GenBank/DDBJ whole genome shotgun (WGS) entry which is preliminary data.</text>
</comment>
<evidence type="ECO:0000256" key="1">
    <source>
        <dbReference type="SAM" id="MobiDB-lite"/>
    </source>
</evidence>
<dbReference type="STRING" id="1777138.AWB77_06715"/>
<dbReference type="EMBL" id="FCNX02000029">
    <property type="protein sequence ID" value="SAL03132.1"/>
    <property type="molecule type" value="Genomic_DNA"/>
</dbReference>
<accession>A0A158E8D2</accession>
<dbReference type="Proteomes" id="UP000054903">
    <property type="component" value="Unassembled WGS sequence"/>
</dbReference>
<evidence type="ECO:0000313" key="2">
    <source>
        <dbReference type="EMBL" id="SAL03132.1"/>
    </source>
</evidence>
<name>A0A158E8D2_9BURK</name>